<organism evidence="1 2">
    <name type="scientific">Durusdinium trenchii</name>
    <dbReference type="NCBI Taxonomy" id="1381693"/>
    <lineage>
        <taxon>Eukaryota</taxon>
        <taxon>Sar</taxon>
        <taxon>Alveolata</taxon>
        <taxon>Dinophyceae</taxon>
        <taxon>Suessiales</taxon>
        <taxon>Symbiodiniaceae</taxon>
        <taxon>Durusdinium</taxon>
    </lineage>
</organism>
<protein>
    <submittedName>
        <fullName evidence="1">Uncharacterized protein</fullName>
    </submittedName>
</protein>
<keyword evidence="2" id="KW-1185">Reference proteome</keyword>
<accession>A0ABP0PR19</accession>
<proteinExistence type="predicted"/>
<reference evidence="1 2" key="1">
    <citation type="submission" date="2024-02" db="EMBL/GenBank/DDBJ databases">
        <authorList>
            <person name="Chen Y."/>
            <person name="Shah S."/>
            <person name="Dougan E. K."/>
            <person name="Thang M."/>
            <person name="Chan C."/>
        </authorList>
    </citation>
    <scope>NUCLEOTIDE SEQUENCE [LARGE SCALE GENOMIC DNA]</scope>
</reference>
<dbReference type="EMBL" id="CAXAMN010023406">
    <property type="protein sequence ID" value="CAK9077434.1"/>
    <property type="molecule type" value="Genomic_DNA"/>
</dbReference>
<comment type="caution">
    <text evidence="1">The sequence shown here is derived from an EMBL/GenBank/DDBJ whole genome shotgun (WGS) entry which is preliminary data.</text>
</comment>
<evidence type="ECO:0000313" key="1">
    <source>
        <dbReference type="EMBL" id="CAK9077434.1"/>
    </source>
</evidence>
<dbReference type="Proteomes" id="UP001642484">
    <property type="component" value="Unassembled WGS sequence"/>
</dbReference>
<sequence length="704" mass="80227">MGGLWEVVGGSEKGGVLVRTADDSNIGRLSTGALLEELGREEQGLRFRRLYGLGPVEGWIQLKEAELERPSKLWQVLGGRSKGGIVVRQGCETSSPLLAERLSTGALVRELELKEQRLRFLRLTGTGPETGWASIRLQDGQPLLEPLDFSQTAEAERKSVYDGIELDLNTRNEEKNFSYDGLGSWVPWVAAVARLWRQQKPFLPTRLPESQRREQKKLPPHRTLNGRQLEEMTKQRLPGCLYGLTFPQSSEEMASEAFGAEWLTKAFHCAGTLPKDNRVVKILRAEELPVKGFDAAGGAAMKMILSVEYAKPDAELHTELFCKYPYSMEQYPLERKQLSSYGDVDGPEILVQMCLTQLFPFRTAKFYFGEVDRETTNFILISEKIEFSRRGRVENGKIVEEIDYKPYQVLPVCGKYQDWLLPNPAEYYCCLFRAMGRLAAWDKQGRYDEYFGPLDRLQLLRLSAQRRAPLKRAQLASQRSSIARILDTAIDFLTNVVPSMVPAWLLEGGRLMKIKDEILEMFHHFPAMSGQFQINNPDYISAMHANLQIMRFFWRDEYGNLDCGVLDWGGFSRTPFCMNFMGCLSGADPEVMMAHEEGIIRCFRDEYERCGGPALPVEEMIYRYHLGYITFVYESTTWLDREIYKLSSQETNLTLIILRQGSAGEQRGDEELGWHFGSSLSGQLPCEVSVGDDHQHLYLLRDEG</sequence>
<evidence type="ECO:0000313" key="2">
    <source>
        <dbReference type="Proteomes" id="UP001642484"/>
    </source>
</evidence>
<name>A0ABP0PR19_9DINO</name>
<gene>
    <name evidence="1" type="ORF">CCMP2556_LOCUS38182</name>
</gene>